<feature type="transmembrane region" description="Helical" evidence="6">
    <location>
        <begin position="317"/>
        <end position="338"/>
    </location>
</feature>
<feature type="transmembrane region" description="Helical" evidence="6">
    <location>
        <begin position="226"/>
        <end position="245"/>
    </location>
</feature>
<evidence type="ECO:0000256" key="1">
    <source>
        <dbReference type="ARBA" id="ARBA00004141"/>
    </source>
</evidence>
<feature type="transmembrane region" description="Helical" evidence="6">
    <location>
        <begin position="7"/>
        <end position="26"/>
    </location>
</feature>
<dbReference type="GO" id="GO:0016020">
    <property type="term" value="C:membrane"/>
    <property type="evidence" value="ECO:0007669"/>
    <property type="project" value="UniProtKB-SubCell"/>
</dbReference>
<feature type="transmembrane region" description="Helical" evidence="6">
    <location>
        <begin position="46"/>
        <end position="67"/>
    </location>
</feature>
<feature type="transmembrane region" description="Helical" evidence="6">
    <location>
        <begin position="134"/>
        <end position="159"/>
    </location>
</feature>
<dbReference type="PROSITE" id="PS50890">
    <property type="entry name" value="PUA"/>
    <property type="match status" value="1"/>
</dbReference>
<dbReference type="Proteomes" id="UP000267654">
    <property type="component" value="Unassembled WGS sequence"/>
</dbReference>
<evidence type="ECO:0000256" key="6">
    <source>
        <dbReference type="SAM" id="Phobius"/>
    </source>
</evidence>
<feature type="transmembrane region" description="Helical" evidence="6">
    <location>
        <begin position="266"/>
        <end position="287"/>
    </location>
</feature>
<dbReference type="EMBL" id="QMQB01000077">
    <property type="protein sequence ID" value="RLE13654.1"/>
    <property type="molecule type" value="Genomic_DNA"/>
</dbReference>
<keyword evidence="5 6" id="KW-0472">Membrane</keyword>
<accession>A0A662DCX5</accession>
<evidence type="ECO:0000313" key="7">
    <source>
        <dbReference type="EMBL" id="RLE13654.1"/>
    </source>
</evidence>
<evidence type="ECO:0000256" key="3">
    <source>
        <dbReference type="ARBA" id="ARBA00022692"/>
    </source>
</evidence>
<gene>
    <name evidence="7" type="ORF">DRI96_02640</name>
</gene>
<dbReference type="PANTHER" id="PTHR11101:SF80">
    <property type="entry name" value="PHOSPHATE TRANSPORTER"/>
    <property type="match status" value="1"/>
</dbReference>
<keyword evidence="3 6" id="KW-0812">Transmembrane</keyword>
<dbReference type="PANTHER" id="PTHR11101">
    <property type="entry name" value="PHOSPHATE TRANSPORTER"/>
    <property type="match status" value="1"/>
</dbReference>
<evidence type="ECO:0000313" key="8">
    <source>
        <dbReference type="Proteomes" id="UP000267654"/>
    </source>
</evidence>
<organism evidence="7 8">
    <name type="scientific">Aerophobetes bacterium</name>
    <dbReference type="NCBI Taxonomy" id="2030807"/>
    <lineage>
        <taxon>Bacteria</taxon>
        <taxon>Candidatus Aerophobota</taxon>
    </lineage>
</organism>
<name>A0A662DCX5_UNCAE</name>
<evidence type="ECO:0000256" key="4">
    <source>
        <dbReference type="ARBA" id="ARBA00022989"/>
    </source>
</evidence>
<dbReference type="GO" id="GO:0035435">
    <property type="term" value="P:phosphate ion transmembrane transport"/>
    <property type="evidence" value="ECO:0007669"/>
    <property type="project" value="TreeGrafter"/>
</dbReference>
<comment type="caution">
    <text evidence="7">The sequence shown here is derived from an EMBL/GenBank/DDBJ whole genome shotgun (WGS) entry which is preliminary data.</text>
</comment>
<keyword evidence="2" id="KW-0813">Transport</keyword>
<keyword evidence="4 6" id="KW-1133">Transmembrane helix</keyword>
<comment type="subcellular location">
    <subcellularLocation>
        <location evidence="1">Membrane</location>
        <topology evidence="1">Multi-pass membrane protein</topology>
    </subcellularLocation>
</comment>
<proteinExistence type="predicted"/>
<dbReference type="GO" id="GO:0005315">
    <property type="term" value="F:phosphate transmembrane transporter activity"/>
    <property type="evidence" value="ECO:0007669"/>
    <property type="project" value="InterPro"/>
</dbReference>
<protein>
    <submittedName>
        <fullName evidence="7">Inorganic phosphate transporter</fullName>
    </submittedName>
</protein>
<sequence length="344" mass="36884">MAEVMVFILAAGVIAVALLFAFINGFHDGCNVLATMVSSRSLPPRYALILGASSEFLGAIFLGRGVAKTVGLGILNIRFVTLWVVLAALLGAIIWNLITWYFGIPSSSSHALIGGLIGSGLAEAFFLGSHHLEVVNWISLGWIFVVLFISPPVGLLLGFLVTRLSFFLSRGASPKINRVFKILQVGSSFFIGLTHASNDAPKTMGVILMVLCILSLKKGVKVSFTVPGWVVYSSSFFLALGVLRVGWRIMRTVGTKIYRIRPIHGFGAQTGASIIILLSSLTGFPVSTTQIVNSSVMGAGASEKPKAVRWNVTRSILLTWIITIPLSALIAAGIYLLIRVLLII</sequence>
<evidence type="ECO:0000256" key="5">
    <source>
        <dbReference type="ARBA" id="ARBA00023136"/>
    </source>
</evidence>
<feature type="transmembrane region" description="Helical" evidence="6">
    <location>
        <begin position="108"/>
        <end position="127"/>
    </location>
</feature>
<reference evidence="7 8" key="1">
    <citation type="submission" date="2018-06" db="EMBL/GenBank/DDBJ databases">
        <title>Extensive metabolic versatility and redundancy in microbially diverse, dynamic hydrothermal sediments.</title>
        <authorList>
            <person name="Dombrowski N."/>
            <person name="Teske A."/>
            <person name="Baker B.J."/>
        </authorList>
    </citation>
    <scope>NUCLEOTIDE SEQUENCE [LARGE SCALE GENOMIC DNA]</scope>
    <source>
        <strain evidence="7">B19_G9</strain>
    </source>
</reference>
<evidence type="ECO:0000256" key="2">
    <source>
        <dbReference type="ARBA" id="ARBA00022448"/>
    </source>
</evidence>
<dbReference type="AlphaFoldDB" id="A0A662DCX5"/>
<dbReference type="Pfam" id="PF01384">
    <property type="entry name" value="PHO4"/>
    <property type="match status" value="1"/>
</dbReference>
<dbReference type="InterPro" id="IPR001204">
    <property type="entry name" value="Phos_transporter"/>
</dbReference>
<feature type="transmembrane region" description="Helical" evidence="6">
    <location>
        <begin position="79"/>
        <end position="102"/>
    </location>
</feature>